<evidence type="ECO:0000256" key="4">
    <source>
        <dbReference type="ARBA" id="ARBA00022755"/>
    </source>
</evidence>
<accession>A0A327LTP6</accession>
<dbReference type="GO" id="GO:0004019">
    <property type="term" value="F:adenylosuccinate synthase activity"/>
    <property type="evidence" value="ECO:0007669"/>
    <property type="project" value="UniProtKB-UniRule"/>
</dbReference>
<dbReference type="Pfam" id="PF00709">
    <property type="entry name" value="Adenylsucc_synt"/>
    <property type="match status" value="2"/>
</dbReference>
<dbReference type="AlphaFoldDB" id="A0A327LTP6"/>
<feature type="binding site" description="in other chain" evidence="7">
    <location>
        <position position="312"/>
    </location>
    <ligand>
        <name>IMP</name>
        <dbReference type="ChEBI" id="CHEBI:58053"/>
        <note>ligand shared between dimeric partners</note>
    </ligand>
</feature>
<proteinExistence type="inferred from homology"/>
<comment type="cofactor">
    <cofactor evidence="7">
        <name>Mg(2+)</name>
        <dbReference type="ChEBI" id="CHEBI:18420"/>
    </cofactor>
    <text evidence="7">Binds 1 Mg(2+) ion per subunit.</text>
</comment>
<evidence type="ECO:0000313" key="8">
    <source>
        <dbReference type="EMBL" id="RAI54119.1"/>
    </source>
</evidence>
<protein>
    <recommendedName>
        <fullName evidence="7">Adenylosuccinate synthetase</fullName>
        <shortName evidence="7">AMPSase</shortName>
        <shortName evidence="7">AdSS</shortName>
        <ecNumber evidence="7">6.3.4.4</ecNumber>
    </recommendedName>
    <alternativeName>
        <fullName evidence="7">IMP--aspartate ligase</fullName>
    </alternativeName>
</protein>
<comment type="pathway">
    <text evidence="7">Purine metabolism; AMP biosynthesis via de novo pathway; AMP from IMP: step 1/2.</text>
</comment>
<feature type="binding site" evidence="7">
    <location>
        <begin position="232"/>
        <end position="234"/>
    </location>
    <ligand>
        <name>GTP</name>
        <dbReference type="ChEBI" id="CHEBI:37565"/>
    </ligand>
</feature>
<dbReference type="Gene3D" id="3.40.50.300">
    <property type="entry name" value="P-loop containing nucleotide triphosphate hydrolases"/>
    <property type="match status" value="1"/>
</dbReference>
<sequence length="536" mass="59149">MARLRRSRIVLLSGPMCAGKSELAQRLEARHGAKIIRTRDLISAARPETPNTRSALQKAGQSLDKADGGAWVKTALARVIEGTVVDGVQPDLFVIDAVRIRGQIEAVRDAFGPEVHHVHVTASDVELARRYGERPTETVEFASYGDARKHPTERRIQELAPLADIVVETDRSSADAVLVRATALLGLYPRSIVPLVDVLVGGQYGSEGKGNIVGHIAPEYDLLVRVGGPNAGHKVFGDPVETYYHLPSGTRRASHARLLLGAGAVLKLDKLLREIQEHGVEAERLFIDRNAMIIEDSDIAEETRLTESISSTGQGVGAASARKIMQRSGGARLAGDVPELRPYICDAQEILAEAYLREHRVLLEGTQGTSLSLHHGPYPHVTSRDTTVAGCLADAGIAPRRVRRVVMVCRTYPIRVGGPSGPMWKELTYEDLATRSGIPLENLKRTETTTTTKRQRRIAEFDWEQLRRSALLNGPTDLALTFVDYIDHKNKDAFRFEQLTQPTLRFIEEVERVAGVPVSMMSTGFDWRNVIDRRAW</sequence>
<comment type="subunit">
    <text evidence="7">Homodimer.</text>
</comment>
<comment type="caution">
    <text evidence="8">The sequence shown here is derived from an EMBL/GenBank/DDBJ whole genome shotgun (WGS) entry which is preliminary data.</text>
</comment>
<dbReference type="OrthoDB" id="5524039at2"/>
<keyword evidence="6 7" id="KW-0342">GTP-binding</keyword>
<feature type="binding site" description="in other chain" evidence="7">
    <location>
        <position position="454"/>
    </location>
    <ligand>
        <name>IMP</name>
        <dbReference type="ChEBI" id="CHEBI:58053"/>
        <note>ligand shared between dimeric partners</note>
    </ligand>
</feature>
<dbReference type="InterPro" id="IPR027417">
    <property type="entry name" value="P-loop_NTPase"/>
</dbReference>
<dbReference type="EC" id="6.3.4.4" evidence="7"/>
<keyword evidence="5 7" id="KW-0460">Magnesium</keyword>
<feature type="binding site" description="in other chain" evidence="7">
    <location>
        <position position="367"/>
    </location>
    <ligand>
        <name>IMP</name>
        <dbReference type="ChEBI" id="CHEBI:58053"/>
        <note>ligand shared between dimeric partners</note>
    </ligand>
</feature>
<feature type="binding site" description="in other chain" evidence="7">
    <location>
        <position position="382"/>
    </location>
    <ligand>
        <name>IMP</name>
        <dbReference type="ChEBI" id="CHEBI:58053"/>
        <note>ligand shared between dimeric partners</note>
    </ligand>
</feature>
<evidence type="ECO:0000256" key="7">
    <source>
        <dbReference type="HAMAP-Rule" id="MF_00011"/>
    </source>
</evidence>
<feature type="binding site" evidence="7">
    <location>
        <position position="456"/>
    </location>
    <ligand>
        <name>GTP</name>
        <dbReference type="ChEBI" id="CHEBI:37565"/>
    </ligand>
</feature>
<keyword evidence="4 7" id="KW-0658">Purine biosynthesis</keyword>
<keyword evidence="3 7" id="KW-0547">Nucleotide-binding</keyword>
<dbReference type="SUPFAM" id="SSF52540">
    <property type="entry name" value="P-loop containing nucleoside triphosphate hydrolases"/>
    <property type="match status" value="2"/>
</dbReference>
<dbReference type="GO" id="GO:0005525">
    <property type="term" value="F:GTP binding"/>
    <property type="evidence" value="ECO:0007669"/>
    <property type="project" value="UniProtKB-UniRule"/>
</dbReference>
<comment type="catalytic activity">
    <reaction evidence="7">
        <text>IMP + L-aspartate + GTP = N(6)-(1,2-dicarboxyethyl)-AMP + GDP + phosphate + 2 H(+)</text>
        <dbReference type="Rhea" id="RHEA:15753"/>
        <dbReference type="ChEBI" id="CHEBI:15378"/>
        <dbReference type="ChEBI" id="CHEBI:29991"/>
        <dbReference type="ChEBI" id="CHEBI:37565"/>
        <dbReference type="ChEBI" id="CHEBI:43474"/>
        <dbReference type="ChEBI" id="CHEBI:57567"/>
        <dbReference type="ChEBI" id="CHEBI:58053"/>
        <dbReference type="ChEBI" id="CHEBI:58189"/>
        <dbReference type="EC" id="6.3.4.4"/>
    </reaction>
</comment>
<keyword evidence="7" id="KW-0963">Cytoplasm</keyword>
<keyword evidence="9" id="KW-1185">Reference proteome</keyword>
<dbReference type="HAMAP" id="MF_00011">
    <property type="entry name" value="Adenylosucc_synth"/>
    <property type="match status" value="1"/>
</dbReference>
<feature type="binding site" evidence="7">
    <location>
        <begin position="522"/>
        <end position="524"/>
    </location>
    <ligand>
        <name>GTP</name>
        <dbReference type="ChEBI" id="CHEBI:37565"/>
    </ligand>
</feature>
<reference evidence="9" key="1">
    <citation type="submission" date="2018-06" db="EMBL/GenBank/DDBJ databases">
        <authorList>
            <person name="Khan S.A."/>
        </authorList>
    </citation>
    <scope>NUCLEOTIDE SEQUENCE [LARGE SCALE GENOMIC DNA]</scope>
    <source>
        <strain evidence="9">DB-1506</strain>
    </source>
</reference>
<dbReference type="InterPro" id="IPR042109">
    <property type="entry name" value="Adenylosuccinate_synth_dom1"/>
</dbReference>
<evidence type="ECO:0000256" key="2">
    <source>
        <dbReference type="ARBA" id="ARBA00022723"/>
    </source>
</evidence>
<dbReference type="GO" id="GO:0044208">
    <property type="term" value="P:'de novo' AMP biosynthetic process"/>
    <property type="evidence" value="ECO:0007669"/>
    <property type="project" value="UniProtKB-UniRule"/>
</dbReference>
<dbReference type="UniPathway" id="UPA00075">
    <property type="reaction ID" value="UER00335"/>
</dbReference>
<evidence type="ECO:0000256" key="5">
    <source>
        <dbReference type="ARBA" id="ARBA00022842"/>
    </source>
</evidence>
<evidence type="ECO:0000256" key="6">
    <source>
        <dbReference type="ARBA" id="ARBA00023134"/>
    </source>
</evidence>
<dbReference type="RefSeq" id="WP_111472851.1">
    <property type="nucleotide sequence ID" value="NZ_QLIX01000055.1"/>
</dbReference>
<comment type="subcellular location">
    <subcellularLocation>
        <location evidence="7">Cytoplasm</location>
    </subcellularLocation>
</comment>
<evidence type="ECO:0000256" key="3">
    <source>
        <dbReference type="ARBA" id="ARBA00022741"/>
    </source>
</evidence>
<comment type="caution">
    <text evidence="7">Lacks conserved residue(s) required for the propagation of feature annotation.</text>
</comment>
<dbReference type="InterPro" id="IPR042111">
    <property type="entry name" value="Adenylosuccinate_synth_dom3"/>
</dbReference>
<name>A0A327LTP6_9PROT</name>
<evidence type="ECO:0000313" key="9">
    <source>
        <dbReference type="Proteomes" id="UP000249065"/>
    </source>
</evidence>
<keyword evidence="2 7" id="KW-0479">Metal-binding</keyword>
<feature type="binding site" evidence="7">
    <location>
        <begin position="450"/>
        <end position="456"/>
    </location>
    <ligand>
        <name>substrate</name>
    </ligand>
</feature>
<feature type="active site" description="Proton donor" evidence="7">
    <location>
        <position position="233"/>
    </location>
</feature>
<feature type="binding site" evidence="7">
    <location>
        <begin position="482"/>
        <end position="484"/>
    </location>
    <ligand>
        <name>GTP</name>
        <dbReference type="ChEBI" id="CHEBI:37565"/>
    </ligand>
</feature>
<dbReference type="Proteomes" id="UP000249065">
    <property type="component" value="Unassembled WGS sequence"/>
</dbReference>
<feature type="binding site" evidence="7">
    <location>
        <position position="232"/>
    </location>
    <ligand>
        <name>Mg(2+)</name>
        <dbReference type="ChEBI" id="CHEBI:18420"/>
    </ligand>
</feature>
<dbReference type="GO" id="GO:0005737">
    <property type="term" value="C:cytoplasm"/>
    <property type="evidence" value="ECO:0007669"/>
    <property type="project" value="UniProtKB-SubCell"/>
</dbReference>
<dbReference type="Gene3D" id="3.90.170.10">
    <property type="entry name" value="Adenylosuccinate Synthetase, subunit A, domain 3"/>
    <property type="match status" value="1"/>
</dbReference>
<dbReference type="EMBL" id="QLIX01000055">
    <property type="protein sequence ID" value="RAI54119.1"/>
    <property type="molecule type" value="Genomic_DNA"/>
</dbReference>
<dbReference type="PANTHER" id="PTHR11846:SF0">
    <property type="entry name" value="ADENYLOSUCCINATE SYNTHETASE"/>
    <property type="match status" value="1"/>
</dbReference>
<organism evidence="8 9">
    <name type="scientific">Roseicella frigidaeris</name>
    <dbReference type="NCBI Taxonomy" id="2230885"/>
    <lineage>
        <taxon>Bacteria</taxon>
        <taxon>Pseudomonadati</taxon>
        <taxon>Pseudomonadota</taxon>
        <taxon>Alphaproteobacteria</taxon>
        <taxon>Acetobacterales</taxon>
        <taxon>Roseomonadaceae</taxon>
        <taxon>Roseicella</taxon>
    </lineage>
</organism>
<dbReference type="GO" id="GO:0000287">
    <property type="term" value="F:magnesium ion binding"/>
    <property type="evidence" value="ECO:0007669"/>
    <property type="project" value="UniProtKB-UniRule"/>
</dbReference>
<dbReference type="Pfam" id="PF13238">
    <property type="entry name" value="AAA_18"/>
    <property type="match status" value="1"/>
</dbReference>
<gene>
    <name evidence="7" type="primary">purA</name>
    <name evidence="8" type="ORF">DOO78_26330</name>
</gene>
<dbReference type="GO" id="GO:0046040">
    <property type="term" value="P:IMP metabolic process"/>
    <property type="evidence" value="ECO:0007669"/>
    <property type="project" value="TreeGrafter"/>
</dbReference>
<dbReference type="Gene3D" id="3.40.440.10">
    <property type="entry name" value="Adenylosuccinate Synthetase, subunit A, domain 1"/>
    <property type="match status" value="2"/>
</dbReference>
<keyword evidence="1 7" id="KW-0436">Ligase</keyword>
<dbReference type="PANTHER" id="PTHR11846">
    <property type="entry name" value="ADENYLOSUCCINATE SYNTHETASE"/>
    <property type="match status" value="1"/>
</dbReference>
<evidence type="ECO:0000256" key="1">
    <source>
        <dbReference type="ARBA" id="ARBA00022598"/>
    </source>
</evidence>
<comment type="similarity">
    <text evidence="7">Belongs to the adenylosuccinate synthetase family.</text>
</comment>
<feature type="binding site" description="in other chain" evidence="7">
    <location>
        <begin position="230"/>
        <end position="233"/>
    </location>
    <ligand>
        <name>IMP</name>
        <dbReference type="ChEBI" id="CHEBI:58053"/>
        <note>ligand shared between dimeric partners</note>
    </ligand>
</feature>
<comment type="function">
    <text evidence="7">Plays an important role in the de novo pathway of purine nucleotide biosynthesis. Catalyzes the first committed step in the biosynthesis of AMP from IMP.</text>
</comment>
<dbReference type="InterPro" id="IPR001114">
    <property type="entry name" value="Adenylosuccinate_synthetase"/>
</dbReference>
<dbReference type="SMART" id="SM00788">
    <property type="entry name" value="Adenylsucc_synt"/>
    <property type="match status" value="1"/>
</dbReference>